<keyword evidence="3" id="KW-1185">Reference proteome</keyword>
<dbReference type="Proteomes" id="UP000294257">
    <property type="component" value="Unassembled WGS sequence"/>
</dbReference>
<evidence type="ECO:0000313" key="3">
    <source>
        <dbReference type="Proteomes" id="UP000294257"/>
    </source>
</evidence>
<name>A0A4V2ERI0_9PSEU</name>
<accession>A0A4V2ERI0</accession>
<dbReference type="OrthoDB" id="3629550at2"/>
<organism evidence="2 3">
    <name type="scientific">Herbihabitans rhizosphaerae</name>
    <dbReference type="NCBI Taxonomy" id="1872711"/>
    <lineage>
        <taxon>Bacteria</taxon>
        <taxon>Bacillati</taxon>
        <taxon>Actinomycetota</taxon>
        <taxon>Actinomycetes</taxon>
        <taxon>Pseudonocardiales</taxon>
        <taxon>Pseudonocardiaceae</taxon>
        <taxon>Herbihabitans</taxon>
    </lineage>
</organism>
<protein>
    <submittedName>
        <fullName evidence="2">Uncharacterized protein</fullName>
    </submittedName>
</protein>
<comment type="caution">
    <text evidence="2">The sequence shown here is derived from an EMBL/GenBank/DDBJ whole genome shotgun (WGS) entry which is preliminary data.</text>
</comment>
<keyword evidence="1" id="KW-0732">Signal</keyword>
<reference evidence="2 3" key="1">
    <citation type="submission" date="2019-02" db="EMBL/GenBank/DDBJ databases">
        <title>Genomic Encyclopedia of Type Strains, Phase IV (KMG-IV): sequencing the most valuable type-strain genomes for metagenomic binning, comparative biology and taxonomic classification.</title>
        <authorList>
            <person name="Goeker M."/>
        </authorList>
    </citation>
    <scope>NUCLEOTIDE SEQUENCE [LARGE SCALE GENOMIC DNA]</scope>
    <source>
        <strain evidence="2 3">DSM 101727</strain>
    </source>
</reference>
<dbReference type="AlphaFoldDB" id="A0A4V2ERI0"/>
<dbReference type="RefSeq" id="WP_130348195.1">
    <property type="nucleotide sequence ID" value="NZ_SGWQ01000014.1"/>
</dbReference>
<evidence type="ECO:0000313" key="2">
    <source>
        <dbReference type="EMBL" id="RZS31383.1"/>
    </source>
</evidence>
<evidence type="ECO:0000256" key="1">
    <source>
        <dbReference type="SAM" id="SignalP"/>
    </source>
</evidence>
<feature type="signal peptide" evidence="1">
    <location>
        <begin position="1"/>
        <end position="27"/>
    </location>
</feature>
<proteinExistence type="predicted"/>
<dbReference type="EMBL" id="SGWQ01000014">
    <property type="protein sequence ID" value="RZS31383.1"/>
    <property type="molecule type" value="Genomic_DNA"/>
</dbReference>
<feature type="chain" id="PRO_5020494440" evidence="1">
    <location>
        <begin position="28"/>
        <end position="122"/>
    </location>
</feature>
<gene>
    <name evidence="2" type="ORF">EV193_11474</name>
</gene>
<sequence length="122" mass="12416">MRKISAALFALVAVVVAVFGLTGTASAEAPLTVDRTVVRAGEELRVSGDAGPETFNWVGSPAFARQADDPYPGDGGSAAVTVDQNGHYQGVARIANVQPGEYTVTARIGGGNAGSVTITVVR</sequence>